<keyword evidence="1" id="KW-0472">Membrane</keyword>
<dbReference type="Proteomes" id="UP001162741">
    <property type="component" value="Chromosome"/>
</dbReference>
<evidence type="ECO:0000313" key="3">
    <source>
        <dbReference type="Proteomes" id="UP001162741"/>
    </source>
</evidence>
<evidence type="ECO:0008006" key="4">
    <source>
        <dbReference type="Google" id="ProtNLM"/>
    </source>
</evidence>
<keyword evidence="1" id="KW-0812">Transmembrane</keyword>
<name>A0ABY6J3M6_9BACT</name>
<keyword evidence="3" id="KW-1185">Reference proteome</keyword>
<sequence>MNNKGDTYYLSLLLRQMERTFARGASKDWSSYDFEKLSDAVYDRAQVRLSVTTLKRVFGRLKYDSAPTLSTLNALAQYAAAEDWQAFKLGIAARESEEDGTAKVGGVNEAAPAANGLNGAAGLNNAVTPGTGSEVALPAGGLNNVASSEQVVAPGSAPADKTIRPWKSRWMLAAGAAGLIGIAALLVFFLPAKAPSTTYDAANFEFSLNKVIANGVPNSVIFNYAAREKPDSLFIVQTWDMSRRTRVSPDQHAHSAIYYYPGYFNTKLIANDQVVKTQGLWITSNGWLCLLEHDPAPVYFKKEDCEKDGVVAVTENMLADHASLPPLVRFFNQRDMGLLMSDHFTFETMVKNDFDDGSNACHQSQVLIQCKDDVIIIPLADKSCVGDLVLYFCGYRVESKFADLSGFGCDLTEWTSLRVETVGREATIYVNNKKAHHLTFPNKPAGIVGVQYRFNGAAAVKETRFEAGARVYEMD</sequence>
<feature type="transmembrane region" description="Helical" evidence="1">
    <location>
        <begin position="170"/>
        <end position="190"/>
    </location>
</feature>
<gene>
    <name evidence="2" type="ORF">MKQ68_03640</name>
</gene>
<evidence type="ECO:0000256" key="1">
    <source>
        <dbReference type="SAM" id="Phobius"/>
    </source>
</evidence>
<proteinExistence type="predicted"/>
<protein>
    <recommendedName>
        <fullName evidence="4">DUF4115 domain-containing protein</fullName>
    </recommendedName>
</protein>
<organism evidence="2 3">
    <name type="scientific">Chitinophaga horti</name>
    <dbReference type="NCBI Taxonomy" id="2920382"/>
    <lineage>
        <taxon>Bacteria</taxon>
        <taxon>Pseudomonadati</taxon>
        <taxon>Bacteroidota</taxon>
        <taxon>Chitinophagia</taxon>
        <taxon>Chitinophagales</taxon>
        <taxon>Chitinophagaceae</taxon>
        <taxon>Chitinophaga</taxon>
    </lineage>
</organism>
<accession>A0ABY6J3M6</accession>
<reference evidence="2" key="1">
    <citation type="submission" date="2022-10" db="EMBL/GenBank/DDBJ databases">
        <title>Chitinophaga sp. nov., isolated from soil.</title>
        <authorList>
            <person name="Jeon C.O."/>
        </authorList>
    </citation>
    <scope>NUCLEOTIDE SEQUENCE</scope>
    <source>
        <strain evidence="2">R8</strain>
    </source>
</reference>
<dbReference type="RefSeq" id="WP_264282125.1">
    <property type="nucleotide sequence ID" value="NZ_CP107006.1"/>
</dbReference>
<dbReference type="EMBL" id="CP107006">
    <property type="protein sequence ID" value="UYQ94183.1"/>
    <property type="molecule type" value="Genomic_DNA"/>
</dbReference>
<evidence type="ECO:0000313" key="2">
    <source>
        <dbReference type="EMBL" id="UYQ94183.1"/>
    </source>
</evidence>
<keyword evidence="1" id="KW-1133">Transmembrane helix</keyword>